<keyword evidence="1" id="KW-0472">Membrane</keyword>
<evidence type="ECO:0000259" key="2">
    <source>
        <dbReference type="Pfam" id="PF14258"/>
    </source>
</evidence>
<dbReference type="KEGG" id="prag:EKN56_02145"/>
<protein>
    <submittedName>
        <fullName evidence="3">DUF4350 domain-containing protein</fullName>
    </submittedName>
</protein>
<gene>
    <name evidence="3" type="ORF">EKN56_02145</name>
</gene>
<proteinExistence type="predicted"/>
<dbReference type="InterPro" id="IPR029062">
    <property type="entry name" value="Class_I_gatase-like"/>
</dbReference>
<keyword evidence="1" id="KW-1133">Transmembrane helix</keyword>
<reference evidence="3 4" key="1">
    <citation type="submission" date="2019-03" db="EMBL/GenBank/DDBJ databases">
        <title>Pragia sp. nov. isolated from the gut tract of Carduelis flavirostris.</title>
        <authorList>
            <person name="Ge Y."/>
        </authorList>
    </citation>
    <scope>NUCLEOTIDE SEQUENCE [LARGE SCALE GENOMIC DNA]</scope>
    <source>
        <strain evidence="3 4">CF-458</strain>
    </source>
</reference>
<dbReference type="InterPro" id="IPR025646">
    <property type="entry name" value="DUF4350"/>
</dbReference>
<keyword evidence="1" id="KW-0812">Transmembrane</keyword>
<feature type="transmembrane region" description="Helical" evidence="1">
    <location>
        <begin position="29"/>
        <end position="47"/>
    </location>
</feature>
<dbReference type="OrthoDB" id="6638317at2"/>
<keyword evidence="4" id="KW-1185">Reference proteome</keyword>
<sequence length="434" mass="49680">MADSLRSPISVGGQLIMSTNDVKKSSNPWLILGIIFAVIAGLAIYYYQQLEWEEREVTTPPSWKVIANNYYTAEQLLNKSGYQVKTVGDSLSLNKLPAKSTLVLFNPDGLLKEPTQKTKLMDWVSNGGHLVIAPLEDKNSIDLQELFDIYLKDECDDDKCKTAKAPVELVTVKLPEKEKENDTPAKKRDGVSIVFEKDKMVADVADTPRFYVDWKTTENVPESTKSEWDIISRFQFEQGWVTVVPLRLFGNDNIKQYDHAKLWLHVATLPDRNDMLYLVRYATLPNLLSWLIEHALYTLLAFGLCILLVLWRYIPRFGALIPTPPPARPSLTEHLRAVADFHLHNYDYERLVAPLREEVLRLLQPLRIQYPGRRSDAQLIEHITHYDIGLITQAMEGEVQHLNQFTQSTQTLCLLIDRLNSLQSSSSRRLNYGI</sequence>
<evidence type="ECO:0000313" key="4">
    <source>
        <dbReference type="Proteomes" id="UP000293154"/>
    </source>
</evidence>
<feature type="domain" description="DUF4350" evidence="2">
    <location>
        <begin position="70"/>
        <end position="265"/>
    </location>
</feature>
<organism evidence="3 4">
    <name type="scientific">Limnobaculum zhutongyuii</name>
    <dbReference type="NCBI Taxonomy" id="2498113"/>
    <lineage>
        <taxon>Bacteria</taxon>
        <taxon>Pseudomonadati</taxon>
        <taxon>Pseudomonadota</taxon>
        <taxon>Gammaproteobacteria</taxon>
        <taxon>Enterobacterales</taxon>
        <taxon>Budviciaceae</taxon>
        <taxon>Limnobaculum</taxon>
    </lineage>
</organism>
<dbReference type="EMBL" id="CP034752">
    <property type="protein sequence ID" value="QBH95308.1"/>
    <property type="molecule type" value="Genomic_DNA"/>
</dbReference>
<evidence type="ECO:0000256" key="1">
    <source>
        <dbReference type="SAM" id="Phobius"/>
    </source>
</evidence>
<accession>A0A411WGC1</accession>
<feature type="transmembrane region" description="Helical" evidence="1">
    <location>
        <begin position="295"/>
        <end position="314"/>
    </location>
</feature>
<dbReference type="SUPFAM" id="SSF52317">
    <property type="entry name" value="Class I glutamine amidotransferase-like"/>
    <property type="match status" value="1"/>
</dbReference>
<evidence type="ECO:0000313" key="3">
    <source>
        <dbReference type="EMBL" id="QBH95308.1"/>
    </source>
</evidence>
<dbReference type="AlphaFoldDB" id="A0A411WGC1"/>
<name>A0A411WGC1_9GAMM</name>
<dbReference type="Pfam" id="PF14258">
    <property type="entry name" value="DUF4350"/>
    <property type="match status" value="1"/>
</dbReference>
<dbReference type="Proteomes" id="UP000293154">
    <property type="component" value="Chromosome"/>
</dbReference>